<protein>
    <recommendedName>
        <fullName evidence="2">Polysaccharide pyruvyl transferase domain-containing protein</fullName>
    </recommendedName>
</protein>
<dbReference type="EMBL" id="HBHT01031341">
    <property type="protein sequence ID" value="CAD9983330.1"/>
    <property type="molecule type" value="Transcribed_RNA"/>
</dbReference>
<evidence type="ECO:0000313" key="1">
    <source>
        <dbReference type="EMBL" id="CAD9983330.1"/>
    </source>
</evidence>
<sequence length="373" mass="42329">MRRDDGNSGNFVWQYAATRLLNPATHVIQPLLFLQHMSQQQDVQLNTVDTLVVSTANVLMLEKDGIFAHVLTWYQHVAATLRVPTVVIGMGVQADFGALSPTDVQTRQLYPHQKAFLQELHQWQAAPATGVRGNATATICRNSGETHCWPVGCPTLFFSRALNLGKTLAQKWRAVQAKVQRGEKLNLVLTMPAFNPHVADPLQAKHRDVMGKYLSRLDKTSKSSFWIKQMSFDDANLHVWEQQYNFTADWRQYDNVDAWKHDIIAHNTDLVISTRIHGGMMGLASETPTIVIATDFRILELVEAMKIPHLTMDDVHDKGALKKVANVLKFARFQDFDAFEQNRRLRLQQWKDILATGNLELDPTMQRILDAPL</sequence>
<dbReference type="AlphaFoldDB" id="A0A7S2YLZ2"/>
<name>A0A7S2YLZ2_9STRA</name>
<accession>A0A7S2YLZ2</accession>
<evidence type="ECO:0008006" key="2">
    <source>
        <dbReference type="Google" id="ProtNLM"/>
    </source>
</evidence>
<gene>
    <name evidence="1" type="ORF">APAL1065_LOCUS21065</name>
</gene>
<proteinExistence type="predicted"/>
<organism evidence="1">
    <name type="scientific">Entomoneis paludosa</name>
    <dbReference type="NCBI Taxonomy" id="265537"/>
    <lineage>
        <taxon>Eukaryota</taxon>
        <taxon>Sar</taxon>
        <taxon>Stramenopiles</taxon>
        <taxon>Ochrophyta</taxon>
        <taxon>Bacillariophyta</taxon>
        <taxon>Bacillariophyceae</taxon>
        <taxon>Bacillariophycidae</taxon>
        <taxon>Entomoneidaceae</taxon>
        <taxon>Entomoneis</taxon>
    </lineage>
</organism>
<reference evidence="1" key="1">
    <citation type="submission" date="2021-01" db="EMBL/GenBank/DDBJ databases">
        <authorList>
            <person name="Corre E."/>
            <person name="Pelletier E."/>
            <person name="Niang G."/>
            <person name="Scheremetjew M."/>
            <person name="Finn R."/>
            <person name="Kale V."/>
            <person name="Holt S."/>
            <person name="Cochrane G."/>
            <person name="Meng A."/>
            <person name="Brown T."/>
            <person name="Cohen L."/>
        </authorList>
    </citation>
    <scope>NUCLEOTIDE SEQUENCE</scope>
    <source>
        <strain evidence="1">CCMP125</strain>
    </source>
</reference>